<evidence type="ECO:0000256" key="7">
    <source>
        <dbReference type="SAM" id="Phobius"/>
    </source>
</evidence>
<evidence type="ECO:0000256" key="5">
    <source>
        <dbReference type="ARBA" id="ARBA00023136"/>
    </source>
</evidence>
<feature type="transmembrane region" description="Helical" evidence="7">
    <location>
        <begin position="451"/>
        <end position="469"/>
    </location>
</feature>
<dbReference type="Proteomes" id="UP001209570">
    <property type="component" value="Unassembled WGS sequence"/>
</dbReference>
<feature type="region of interest" description="Disordered" evidence="6">
    <location>
        <begin position="569"/>
        <end position="590"/>
    </location>
</feature>
<evidence type="ECO:0000256" key="3">
    <source>
        <dbReference type="ARBA" id="ARBA00022692"/>
    </source>
</evidence>
<feature type="transmembrane region" description="Helical" evidence="7">
    <location>
        <begin position="400"/>
        <end position="418"/>
    </location>
</feature>
<name>A0AAD5Q682_PYTIN</name>
<organism evidence="8 9">
    <name type="scientific">Pythium insidiosum</name>
    <name type="common">Pythiosis disease agent</name>
    <dbReference type="NCBI Taxonomy" id="114742"/>
    <lineage>
        <taxon>Eukaryota</taxon>
        <taxon>Sar</taxon>
        <taxon>Stramenopiles</taxon>
        <taxon>Oomycota</taxon>
        <taxon>Peronosporomycetes</taxon>
        <taxon>Pythiales</taxon>
        <taxon>Pythiaceae</taxon>
        <taxon>Pythium</taxon>
    </lineage>
</organism>
<keyword evidence="5 7" id="KW-0472">Membrane</keyword>
<keyword evidence="9" id="KW-1185">Reference proteome</keyword>
<dbReference type="Pfam" id="PF05602">
    <property type="entry name" value="CLPTM1"/>
    <property type="match status" value="1"/>
</dbReference>
<evidence type="ECO:0000256" key="6">
    <source>
        <dbReference type="SAM" id="MobiDB-lite"/>
    </source>
</evidence>
<proteinExistence type="inferred from homology"/>
<protein>
    <recommendedName>
        <fullName evidence="10">Cleft lip and palate transmembrane family protein</fullName>
    </recommendedName>
</protein>
<dbReference type="AlphaFoldDB" id="A0AAD5Q682"/>
<dbReference type="PANTHER" id="PTHR21347:SF0">
    <property type="entry name" value="LIPID SCRAMBLASE CLPTM1L"/>
    <property type="match status" value="1"/>
</dbReference>
<dbReference type="EMBL" id="JAKCXM010000152">
    <property type="protein sequence ID" value="KAJ0400531.1"/>
    <property type="molecule type" value="Genomic_DNA"/>
</dbReference>
<feature type="transmembrane region" description="Helical" evidence="7">
    <location>
        <begin position="376"/>
        <end position="394"/>
    </location>
</feature>
<evidence type="ECO:0000256" key="4">
    <source>
        <dbReference type="ARBA" id="ARBA00022989"/>
    </source>
</evidence>
<dbReference type="InterPro" id="IPR008429">
    <property type="entry name" value="CLPTM1"/>
</dbReference>
<evidence type="ECO:0008006" key="10">
    <source>
        <dbReference type="Google" id="ProtNLM"/>
    </source>
</evidence>
<keyword evidence="3 7" id="KW-0812">Transmembrane</keyword>
<feature type="transmembrane region" description="Helical" evidence="7">
    <location>
        <begin position="475"/>
        <end position="495"/>
    </location>
</feature>
<comment type="subcellular location">
    <subcellularLocation>
        <location evidence="1">Membrane</location>
        <topology evidence="1">Multi-pass membrane protein</topology>
    </subcellularLocation>
</comment>
<evidence type="ECO:0000256" key="1">
    <source>
        <dbReference type="ARBA" id="ARBA00004141"/>
    </source>
</evidence>
<accession>A0AAD5Q682</accession>
<comment type="caution">
    <text evidence="8">The sequence shown here is derived from an EMBL/GenBank/DDBJ whole genome shotgun (WGS) entry which is preliminary data.</text>
</comment>
<feature type="transmembrane region" description="Helical" evidence="7">
    <location>
        <begin position="7"/>
        <end position="25"/>
    </location>
</feature>
<keyword evidence="4 7" id="KW-1133">Transmembrane helix</keyword>
<dbReference type="GO" id="GO:0016020">
    <property type="term" value="C:membrane"/>
    <property type="evidence" value="ECO:0007669"/>
    <property type="project" value="UniProtKB-SubCell"/>
</dbReference>
<dbReference type="PANTHER" id="PTHR21347">
    <property type="entry name" value="CLEFT LIP AND PALATE ASSOCIATED TRANSMEMBRANE PROTEIN-RELATED"/>
    <property type="match status" value="1"/>
</dbReference>
<gene>
    <name evidence="8" type="ORF">P43SY_008394</name>
</gene>
<reference evidence="8" key="1">
    <citation type="submission" date="2021-12" db="EMBL/GenBank/DDBJ databases">
        <title>Prjna785345.</title>
        <authorList>
            <person name="Rujirawat T."/>
            <person name="Krajaejun T."/>
        </authorList>
    </citation>
    <scope>NUCLEOTIDE SEQUENCE</scope>
    <source>
        <strain evidence="8">Pi057C3</strain>
    </source>
</reference>
<evidence type="ECO:0000313" key="9">
    <source>
        <dbReference type="Proteomes" id="UP001209570"/>
    </source>
</evidence>
<comment type="similarity">
    <text evidence="2">Belongs to the CLPTM1 family.</text>
</comment>
<sequence>MLGAITRWINVTSISIALFAAYFAFTVQQFHMLMYPTFIDTAGPTLDPLWPQGQHLHAEFYLSPRRAWTASDFHDAAVVRVGSFADLSFDWHDDNERSVHLELSRSFLEDAAPGTDGLGLWRALRANGTVFLHVHVTKAGYSPDPSDPATDYDSLATVHQSHALVRYAARPNARNATYLLAPWFPERYAPPAPSPLYNDWEDTASAEDASLTAPVISFWKPHMAIRLVTDFTQYPYQEIPPLVFHNLRYEQVPGGAYKYLPSMYLDDMGLTMEKLVPLNASVRALPLQISFEPMSYARWQVLLTMEAAFKSQEALGFTAQDIDGMRAMIAETNPYLLAVTMTVSLLHILFDWLAFKNDISDWRQRRSAKEMVGVSLRAMIISLVSQFIICLYLMEEKATLLIVAPSVISLVLLVWKILKVWRAAPASSTSKSSPTAMSITQQADAMATTHLLFVLVPLVVGYAAYSLIYKQHVSWFNWLLGSLTGAVYAFGFVLMTPQLVINYQLKSVAHLQWRYLIYRALNTFIDDLFAFIIHMPTMHRLSCFRDDIVFLIYLYQRWIYPVDTTRQFDEDDGAAPAQEESSASKKPHDD</sequence>
<dbReference type="GO" id="GO:0012505">
    <property type="term" value="C:endomembrane system"/>
    <property type="evidence" value="ECO:0007669"/>
    <property type="project" value="TreeGrafter"/>
</dbReference>
<evidence type="ECO:0000256" key="2">
    <source>
        <dbReference type="ARBA" id="ARBA00009310"/>
    </source>
</evidence>
<evidence type="ECO:0000313" key="8">
    <source>
        <dbReference type="EMBL" id="KAJ0400531.1"/>
    </source>
</evidence>
<feature type="transmembrane region" description="Helical" evidence="7">
    <location>
        <begin position="335"/>
        <end position="355"/>
    </location>
</feature>